<dbReference type="InterPro" id="IPR003084">
    <property type="entry name" value="HDAC_I/II"/>
</dbReference>
<dbReference type="InterPro" id="IPR011009">
    <property type="entry name" value="Kinase-like_dom_sf"/>
</dbReference>
<comment type="similarity">
    <text evidence="11">Belongs to the histone deacetylase family. HD Type 1 subfamily.</text>
</comment>
<evidence type="ECO:0000256" key="10">
    <source>
        <dbReference type="ARBA" id="ARBA00023242"/>
    </source>
</evidence>
<dbReference type="EMBL" id="JAEPRE010000040">
    <property type="protein sequence ID" value="KAG2235026.1"/>
    <property type="molecule type" value="Genomic_DNA"/>
</dbReference>
<evidence type="ECO:0000256" key="9">
    <source>
        <dbReference type="ARBA" id="ARBA00023163"/>
    </source>
</evidence>
<evidence type="ECO:0000259" key="14">
    <source>
        <dbReference type="PROSITE" id="PS50011"/>
    </source>
</evidence>
<sequence length="964" mass="108704">MPSESKKRVCYFYDANVGNYHYGPGHPMRPHRIRMCHGLVMNYGLYKKMEIYRAKPANKWEMTQFHTDDYIDFLSRVTPENMEQFQKEQAKFNVGDDSPVFEGLFEYCGLSAGGSMEGAARLNRGLCDIAINWAGGLHHAKKSEASGFCYVNDIVLGILELLRYYARVLYIDIDVHHGDGVEEAFYTTDRVMTDVGVQKGKYYSVNVPLRDGIDDDSYQSTFEPVIEKVMEWYRPAAVVLQCGGDSLSGDKLGCFNLSMKGHANCVKFVKKFNLPTLVLGGGGYTMRNVARTWAYETGVVVGEDIGPDMPYNDYYEYFGPDYKLDVRPSNMENMNTPDYLEKIKTQVFENLSRTLFAPSVQMQEVPRDHDMSEDEDEQDPDDRFNENGWDRRIVPDNEYYDSDEGEASGPAGNIRSGHERNYGDADEDDDTDSKEEEGTSMDIKMSHEEEEEIANALKDELIKQEQDDRMETDVEDNVQDGEENVRDVEESVSGVGENAQDAVEENIQNVEDVTMTERENTPSPIVEQVTIANITPESITTTTTTATIADNSATPSIEPVEVKTETPIIQEPESQAESSMAKLHQVDSEQDNVSSRLGVDSEEEGEVKSIKSHSPPPESPKKVIEQTLQEPVTMATVTTVEKPQSPVEEALEDVSILGVGAYGVVYLGHNLINGKYFAVKLLLGISYKEVDIHAYLSGHPNILKFEKVVYQDNKTFMVIEYTPEGDLFSAITLPRGNQIVGNNETIRHIFLQIIDAVYYCHQNNISHRDLKPENIMLTSNLQVKLADFGLATVDQVSNEFGCGSTFYFSPECQGGGGISMQHQKIKGYNTQKNDIWSLGVILINLTAGRNPWKQATTRNASFASFVRNPKHFFRTILPCISEELERILLRIFCLNPAKRISLPDLRHYILKCQSFVVQAKHHASQHQDILKHNIILKNIAQPMIYSDSIEQTMLYYVGGFTDED</sequence>
<dbReference type="InterPro" id="IPR000286">
    <property type="entry name" value="HDACs"/>
</dbReference>
<dbReference type="InterPro" id="IPR023801">
    <property type="entry name" value="His_deacetylse_dom"/>
</dbReference>
<feature type="region of interest" description="Disordered" evidence="13">
    <location>
        <begin position="572"/>
        <end position="622"/>
    </location>
</feature>
<dbReference type="InterPro" id="IPR017441">
    <property type="entry name" value="Protein_kinase_ATP_BS"/>
</dbReference>
<dbReference type="GO" id="GO:0005524">
    <property type="term" value="F:ATP binding"/>
    <property type="evidence" value="ECO:0007669"/>
    <property type="project" value="UniProtKB-UniRule"/>
</dbReference>
<feature type="compositionally biased region" description="Basic and acidic residues" evidence="13">
    <location>
        <begin position="381"/>
        <end position="395"/>
    </location>
</feature>
<evidence type="ECO:0000256" key="13">
    <source>
        <dbReference type="SAM" id="MobiDB-lite"/>
    </source>
</evidence>
<dbReference type="InterPro" id="IPR008271">
    <property type="entry name" value="Ser/Thr_kinase_AS"/>
</dbReference>
<evidence type="ECO:0000256" key="1">
    <source>
        <dbReference type="ARBA" id="ARBA00004123"/>
    </source>
</evidence>
<keyword evidence="3" id="KW-0678">Repressor</keyword>
<keyword evidence="6 12" id="KW-0067">ATP-binding</keyword>
<dbReference type="GO" id="GO:0141221">
    <property type="term" value="F:histone deacetylase activity, hydrolytic mechanism"/>
    <property type="evidence" value="ECO:0007669"/>
    <property type="project" value="UniProtKB-EC"/>
</dbReference>
<feature type="compositionally biased region" description="Acidic residues" evidence="13">
    <location>
        <begin position="473"/>
        <end position="482"/>
    </location>
</feature>
<dbReference type="GO" id="GO:0031507">
    <property type="term" value="P:heterochromatin formation"/>
    <property type="evidence" value="ECO:0007669"/>
    <property type="project" value="TreeGrafter"/>
</dbReference>
<keyword evidence="4 12" id="KW-0547">Nucleotide-binding</keyword>
<feature type="compositionally biased region" description="Acidic residues" evidence="13">
    <location>
        <begin position="424"/>
        <end position="439"/>
    </location>
</feature>
<dbReference type="FunFam" id="3.40.800.20:FF:000001">
    <property type="entry name" value="Histone deacetylase"/>
    <property type="match status" value="1"/>
</dbReference>
<dbReference type="SUPFAM" id="SSF56112">
    <property type="entry name" value="Protein kinase-like (PK-like)"/>
    <property type="match status" value="1"/>
</dbReference>
<feature type="binding site" evidence="12">
    <location>
        <position position="680"/>
    </location>
    <ligand>
        <name>ATP</name>
        <dbReference type="ChEBI" id="CHEBI:30616"/>
    </ligand>
</feature>
<feature type="domain" description="Protein kinase" evidence="14">
    <location>
        <begin position="651"/>
        <end position="910"/>
    </location>
</feature>
<feature type="region of interest" description="Disordered" evidence="13">
    <location>
        <begin position="464"/>
        <end position="505"/>
    </location>
</feature>
<keyword evidence="7" id="KW-0156">Chromatin regulator</keyword>
<dbReference type="EC" id="3.5.1.98" evidence="2"/>
<proteinExistence type="inferred from homology"/>
<evidence type="ECO:0000256" key="12">
    <source>
        <dbReference type="PROSITE-ProRule" id="PRU10141"/>
    </source>
</evidence>
<dbReference type="AlphaFoldDB" id="A0A8H7VUI3"/>
<dbReference type="PANTHER" id="PTHR10625">
    <property type="entry name" value="HISTONE DEACETYLASE HDAC1-RELATED"/>
    <property type="match status" value="1"/>
</dbReference>
<dbReference type="GO" id="GO:0032221">
    <property type="term" value="C:Rpd3S complex"/>
    <property type="evidence" value="ECO:0007669"/>
    <property type="project" value="UniProtKB-ARBA"/>
</dbReference>
<accession>A0A8H7VUI3</accession>
<dbReference type="Proteomes" id="UP000613177">
    <property type="component" value="Unassembled WGS sequence"/>
</dbReference>
<dbReference type="PROSITE" id="PS50011">
    <property type="entry name" value="PROTEIN_KINASE_DOM"/>
    <property type="match status" value="1"/>
</dbReference>
<evidence type="ECO:0000256" key="7">
    <source>
        <dbReference type="ARBA" id="ARBA00022853"/>
    </source>
</evidence>
<dbReference type="PRINTS" id="PR01270">
    <property type="entry name" value="HDASUPER"/>
</dbReference>
<dbReference type="PROSITE" id="PS00107">
    <property type="entry name" value="PROTEIN_KINASE_ATP"/>
    <property type="match status" value="1"/>
</dbReference>
<dbReference type="SMART" id="SM00220">
    <property type="entry name" value="S_TKc"/>
    <property type="match status" value="1"/>
</dbReference>
<evidence type="ECO:0000256" key="11">
    <source>
        <dbReference type="ARBA" id="ARBA00061569"/>
    </source>
</evidence>
<dbReference type="InterPro" id="IPR000719">
    <property type="entry name" value="Prot_kinase_dom"/>
</dbReference>
<dbReference type="Pfam" id="PF00069">
    <property type="entry name" value="Pkinase"/>
    <property type="match status" value="1"/>
</dbReference>
<keyword evidence="9" id="KW-0804">Transcription</keyword>
<evidence type="ECO:0000256" key="4">
    <source>
        <dbReference type="ARBA" id="ARBA00022741"/>
    </source>
</evidence>
<dbReference type="PROSITE" id="PS00108">
    <property type="entry name" value="PROTEIN_KINASE_ST"/>
    <property type="match status" value="1"/>
</dbReference>
<evidence type="ECO:0000313" key="15">
    <source>
        <dbReference type="EMBL" id="KAG2235026.1"/>
    </source>
</evidence>
<dbReference type="PANTHER" id="PTHR10625:SF10">
    <property type="entry name" value="HISTONE DEACETYLASE HDAC1"/>
    <property type="match status" value="1"/>
</dbReference>
<dbReference type="PRINTS" id="PR01271">
    <property type="entry name" value="HISDACETLASE"/>
</dbReference>
<organism evidence="15 16">
    <name type="scientific">Thamnidium elegans</name>
    <dbReference type="NCBI Taxonomy" id="101142"/>
    <lineage>
        <taxon>Eukaryota</taxon>
        <taxon>Fungi</taxon>
        <taxon>Fungi incertae sedis</taxon>
        <taxon>Mucoromycota</taxon>
        <taxon>Mucoromycotina</taxon>
        <taxon>Mucoromycetes</taxon>
        <taxon>Mucorales</taxon>
        <taxon>Mucorineae</taxon>
        <taxon>Mucoraceae</taxon>
        <taxon>Thamnidium</taxon>
    </lineage>
</organism>
<reference evidence="15" key="1">
    <citation type="submission" date="2021-01" db="EMBL/GenBank/DDBJ databases">
        <title>Metabolic potential, ecology and presence of endohyphal bacteria is reflected in genomic diversity of Mucoromycotina.</title>
        <authorList>
            <person name="Muszewska A."/>
            <person name="Okrasinska A."/>
            <person name="Steczkiewicz K."/>
            <person name="Drgas O."/>
            <person name="Orlowska M."/>
            <person name="Perlinska-Lenart U."/>
            <person name="Aleksandrzak-Piekarczyk T."/>
            <person name="Szatraj K."/>
            <person name="Zielenkiewicz U."/>
            <person name="Pilsyk S."/>
            <person name="Malc E."/>
            <person name="Mieczkowski P."/>
            <person name="Kruszewska J.S."/>
            <person name="Biernat P."/>
            <person name="Pawlowska J."/>
        </authorList>
    </citation>
    <scope>NUCLEOTIDE SEQUENCE</scope>
    <source>
        <strain evidence="15">WA0000018081</strain>
    </source>
</reference>
<evidence type="ECO:0000313" key="16">
    <source>
        <dbReference type="Proteomes" id="UP000613177"/>
    </source>
</evidence>
<dbReference type="InterPro" id="IPR037138">
    <property type="entry name" value="His_deacetylse_dom_sf"/>
</dbReference>
<keyword evidence="10" id="KW-0539">Nucleus</keyword>
<dbReference type="InterPro" id="IPR023696">
    <property type="entry name" value="Ureohydrolase_dom_sf"/>
</dbReference>
<evidence type="ECO:0000256" key="5">
    <source>
        <dbReference type="ARBA" id="ARBA00022801"/>
    </source>
</evidence>
<dbReference type="GO" id="GO:0004672">
    <property type="term" value="F:protein kinase activity"/>
    <property type="evidence" value="ECO:0007669"/>
    <property type="project" value="InterPro"/>
</dbReference>
<dbReference type="SUPFAM" id="SSF52768">
    <property type="entry name" value="Arginase/deacetylase"/>
    <property type="match status" value="1"/>
</dbReference>
<dbReference type="Gene3D" id="1.10.510.10">
    <property type="entry name" value="Transferase(Phosphotransferase) domain 1"/>
    <property type="match status" value="1"/>
</dbReference>
<feature type="region of interest" description="Disordered" evidence="13">
    <location>
        <begin position="359"/>
        <end position="446"/>
    </location>
</feature>
<comment type="caution">
    <text evidence="15">The sequence shown here is derived from an EMBL/GenBank/DDBJ whole genome shotgun (WGS) entry which is preliminary data.</text>
</comment>
<name>A0A8H7VUI3_9FUNG</name>
<dbReference type="Pfam" id="PF00850">
    <property type="entry name" value="Hist_deacetyl"/>
    <property type="match status" value="1"/>
</dbReference>
<comment type="subcellular location">
    <subcellularLocation>
        <location evidence="1">Nucleus</location>
    </subcellularLocation>
</comment>
<dbReference type="GO" id="GO:0070210">
    <property type="term" value="C:Rpd3L-Expanded complex"/>
    <property type="evidence" value="ECO:0007669"/>
    <property type="project" value="TreeGrafter"/>
</dbReference>
<evidence type="ECO:0000256" key="8">
    <source>
        <dbReference type="ARBA" id="ARBA00023015"/>
    </source>
</evidence>
<keyword evidence="8" id="KW-0805">Transcription regulation</keyword>
<feature type="compositionally biased region" description="Acidic residues" evidence="13">
    <location>
        <begin position="371"/>
        <end position="380"/>
    </location>
</feature>
<dbReference type="Gene3D" id="3.40.800.20">
    <property type="entry name" value="Histone deacetylase domain"/>
    <property type="match status" value="1"/>
</dbReference>
<protein>
    <recommendedName>
        <fullName evidence="2">histone deacetylase</fullName>
        <ecNumber evidence="2">3.5.1.98</ecNumber>
    </recommendedName>
</protein>
<evidence type="ECO:0000256" key="6">
    <source>
        <dbReference type="ARBA" id="ARBA00022840"/>
    </source>
</evidence>
<keyword evidence="5" id="KW-0378">Hydrolase</keyword>
<gene>
    <name evidence="15" type="ORF">INT48_008949</name>
</gene>
<evidence type="ECO:0000256" key="2">
    <source>
        <dbReference type="ARBA" id="ARBA00012111"/>
    </source>
</evidence>
<evidence type="ECO:0000256" key="3">
    <source>
        <dbReference type="ARBA" id="ARBA00022491"/>
    </source>
</evidence>
<keyword evidence="16" id="KW-1185">Reference proteome</keyword>